<dbReference type="EMBL" id="BLAB01000001">
    <property type="protein sequence ID" value="GER94790.1"/>
    <property type="molecule type" value="Genomic_DNA"/>
</dbReference>
<comment type="caution">
    <text evidence="1">The sequence shown here is derived from an EMBL/GenBank/DDBJ whole genome shotgun (WGS) entry which is preliminary data.</text>
</comment>
<proteinExistence type="predicted"/>
<sequence>MLIDVRGLRHPEHIKEFKRYLEGLCTVYEDIKVLIDDNESDIKKFEMYIRSCHAKYKIHKEDGYLRVNISAPFSMCG</sequence>
<name>A0A5J4L7B6_9ZZZZ</name>
<reference evidence="1" key="1">
    <citation type="submission" date="2019-10" db="EMBL/GenBank/DDBJ databases">
        <title>Metagenomic sequencing of thiosulfate-disproportionating enrichment culture.</title>
        <authorList>
            <person name="Umezawa K."/>
            <person name="Kojima H."/>
            <person name="Fukui M."/>
        </authorList>
    </citation>
    <scope>NUCLEOTIDE SEQUENCE</scope>
    <source>
        <strain evidence="1">45J</strain>
    </source>
</reference>
<evidence type="ECO:0000313" key="1">
    <source>
        <dbReference type="EMBL" id="GER94790.1"/>
    </source>
</evidence>
<protein>
    <submittedName>
        <fullName evidence="1">Uncharacterized protein</fullName>
    </submittedName>
</protein>
<organism evidence="1">
    <name type="scientific">hot springs metagenome</name>
    <dbReference type="NCBI Taxonomy" id="433727"/>
    <lineage>
        <taxon>unclassified sequences</taxon>
        <taxon>metagenomes</taxon>
        <taxon>ecological metagenomes</taxon>
    </lineage>
</organism>
<gene>
    <name evidence="1" type="ORF">A45J_2555</name>
</gene>
<accession>A0A5J4L7B6</accession>
<dbReference type="AlphaFoldDB" id="A0A5J4L7B6"/>